<evidence type="ECO:0000313" key="7">
    <source>
        <dbReference type="EMBL" id="GAI79326.1"/>
    </source>
</evidence>
<dbReference type="GO" id="GO:0046872">
    <property type="term" value="F:metal ion binding"/>
    <property type="evidence" value="ECO:0007669"/>
    <property type="project" value="UniProtKB-KW"/>
</dbReference>
<evidence type="ECO:0000256" key="4">
    <source>
        <dbReference type="ARBA" id="ARBA00022723"/>
    </source>
</evidence>
<proteinExistence type="inferred from homology"/>
<accession>X1SJJ1</accession>
<dbReference type="PANTHER" id="PTHR47514">
    <property type="entry name" value="TRANSKETOLASE N-TERMINAL SECTION-RELATED"/>
    <property type="match status" value="1"/>
</dbReference>
<name>X1SJJ1_9ZZZZ</name>
<dbReference type="InterPro" id="IPR029061">
    <property type="entry name" value="THDP-binding"/>
</dbReference>
<dbReference type="PROSITE" id="PS00801">
    <property type="entry name" value="TRANSKETOLASE_1"/>
    <property type="match status" value="1"/>
</dbReference>
<comment type="cofactor">
    <cofactor evidence="1">
        <name>thiamine diphosphate</name>
        <dbReference type="ChEBI" id="CHEBI:58937"/>
    </cofactor>
</comment>
<dbReference type="AlphaFoldDB" id="X1SJJ1"/>
<dbReference type="SUPFAM" id="SSF52518">
    <property type="entry name" value="Thiamin diphosphate-binding fold (THDP-binding)"/>
    <property type="match status" value="1"/>
</dbReference>
<reference evidence="7" key="1">
    <citation type="journal article" date="2014" name="Front. Microbiol.">
        <title>High frequency of phylogenetically diverse reductive dehalogenase-homologous genes in deep subseafloor sedimentary metagenomes.</title>
        <authorList>
            <person name="Kawai M."/>
            <person name="Futagami T."/>
            <person name="Toyoda A."/>
            <person name="Takaki Y."/>
            <person name="Nishi S."/>
            <person name="Hori S."/>
            <person name="Arai W."/>
            <person name="Tsubouchi T."/>
            <person name="Morono Y."/>
            <person name="Uchiyama I."/>
            <person name="Ito T."/>
            <person name="Fujiyama A."/>
            <person name="Inagaki F."/>
            <person name="Takami H."/>
        </authorList>
    </citation>
    <scope>NUCLEOTIDE SEQUENCE</scope>
    <source>
        <strain evidence="7">Expedition CK06-06</strain>
    </source>
</reference>
<dbReference type="Pfam" id="PF00456">
    <property type="entry name" value="Transketolase_N"/>
    <property type="match status" value="1"/>
</dbReference>
<keyword evidence="5" id="KW-0786">Thiamine pyrophosphate</keyword>
<evidence type="ECO:0000256" key="5">
    <source>
        <dbReference type="ARBA" id="ARBA00023052"/>
    </source>
</evidence>
<keyword evidence="3" id="KW-0808">Transferase</keyword>
<evidence type="ECO:0000256" key="3">
    <source>
        <dbReference type="ARBA" id="ARBA00022679"/>
    </source>
</evidence>
<sequence length="176" mass="19632">MKHKHTEKLIRDLRKKAITIRQEIIKMTSNANSGHLGGSLSCVDILVALYFHQLKCDPQNPSWPHRDRFILSKGHAAPALYATLALRGYFPKEELSTFRDINSRLQGHPDNRKTPGVEASTGSLGQGLSVGIGMALGFKLANRENYVYVLVGDGELNEGQMWEAAMFANHYKVDNI</sequence>
<evidence type="ECO:0000256" key="2">
    <source>
        <dbReference type="ARBA" id="ARBA00007131"/>
    </source>
</evidence>
<dbReference type="EMBL" id="BARW01009346">
    <property type="protein sequence ID" value="GAI79326.1"/>
    <property type="molecule type" value="Genomic_DNA"/>
</dbReference>
<feature type="non-terminal residue" evidence="7">
    <location>
        <position position="176"/>
    </location>
</feature>
<keyword evidence="4" id="KW-0479">Metal-binding</keyword>
<dbReference type="Gene3D" id="3.40.50.970">
    <property type="match status" value="1"/>
</dbReference>
<dbReference type="CDD" id="cd02012">
    <property type="entry name" value="TPP_TK"/>
    <property type="match status" value="1"/>
</dbReference>
<organism evidence="7">
    <name type="scientific">marine sediment metagenome</name>
    <dbReference type="NCBI Taxonomy" id="412755"/>
    <lineage>
        <taxon>unclassified sequences</taxon>
        <taxon>metagenomes</taxon>
        <taxon>ecological metagenomes</taxon>
    </lineage>
</organism>
<comment type="caution">
    <text evidence="7">The sequence shown here is derived from an EMBL/GenBank/DDBJ whole genome shotgun (WGS) entry which is preliminary data.</text>
</comment>
<dbReference type="GO" id="GO:0016740">
    <property type="term" value="F:transferase activity"/>
    <property type="evidence" value="ECO:0007669"/>
    <property type="project" value="UniProtKB-KW"/>
</dbReference>
<feature type="domain" description="Transketolase N-terminal" evidence="6">
    <location>
        <begin position="18"/>
        <end position="175"/>
    </location>
</feature>
<dbReference type="PANTHER" id="PTHR47514:SF1">
    <property type="entry name" value="TRANSKETOLASE N-TERMINAL SECTION-RELATED"/>
    <property type="match status" value="1"/>
</dbReference>
<evidence type="ECO:0000259" key="6">
    <source>
        <dbReference type="Pfam" id="PF00456"/>
    </source>
</evidence>
<evidence type="ECO:0000256" key="1">
    <source>
        <dbReference type="ARBA" id="ARBA00001964"/>
    </source>
</evidence>
<dbReference type="InterPro" id="IPR005474">
    <property type="entry name" value="Transketolase_N"/>
</dbReference>
<comment type="similarity">
    <text evidence="2">Belongs to the transketolase family.</text>
</comment>
<gene>
    <name evidence="7" type="ORF">S12H4_18829</name>
</gene>
<dbReference type="InterPro" id="IPR049557">
    <property type="entry name" value="Transketolase_CS"/>
</dbReference>
<protein>
    <recommendedName>
        <fullName evidence="6">Transketolase N-terminal domain-containing protein</fullName>
    </recommendedName>
</protein>